<comment type="pathway">
    <text evidence="3">Lipid metabolism.</text>
</comment>
<keyword evidence="11 19" id="KW-0862">Zinc</keyword>
<keyword evidence="7 21" id="KW-0812">Transmembrane</keyword>
<feature type="binding site" evidence="19">
    <location>
        <position position="225"/>
    </location>
    <ligand>
        <name>Zn(2+)</name>
        <dbReference type="ChEBI" id="CHEBI:29105"/>
        <label>1</label>
    </ligand>
</feature>
<evidence type="ECO:0000256" key="8">
    <source>
        <dbReference type="ARBA" id="ARBA00022723"/>
    </source>
</evidence>
<dbReference type="SUPFAM" id="SSF55856">
    <property type="entry name" value="Cytochrome b5-like heme/steroid binding domain"/>
    <property type="match status" value="1"/>
</dbReference>
<dbReference type="Gene3D" id="3.10.120.10">
    <property type="entry name" value="Cytochrome b5-like heme/steroid binding domain"/>
    <property type="match status" value="1"/>
</dbReference>
<comment type="function">
    <text evidence="18">Ceramide hydroxylase involved in the hydroxylation of sphingolipid-associated very long chain fatty acids. Postulated to hydroxylate the very long chain fatty acid of dihydroceramides and phytoceramides at C-2.</text>
</comment>
<evidence type="ECO:0000256" key="5">
    <source>
        <dbReference type="ARBA" id="ARBA00022516"/>
    </source>
</evidence>
<dbReference type="EC" id="1.-.-.-" evidence="18"/>
<feature type="binding site" evidence="19">
    <location>
        <position position="249"/>
    </location>
    <ligand>
        <name>Zn(2+)</name>
        <dbReference type="ChEBI" id="CHEBI:29105"/>
        <label>1</label>
    </ligand>
</feature>
<feature type="domain" description="Cytochrome b5 heme-binding" evidence="22">
    <location>
        <begin position="9"/>
        <end position="88"/>
    </location>
</feature>
<comment type="cofactor">
    <cofactor evidence="20">
        <name>Fe cation</name>
        <dbReference type="ChEBI" id="CHEBI:24875"/>
    </cofactor>
</comment>
<name>A0AAN6WT87_9PEZI</name>
<keyword evidence="10 18" id="KW-0276">Fatty acid metabolism</keyword>
<keyword evidence="15 18" id="KW-0443">Lipid metabolism</keyword>
<evidence type="ECO:0000256" key="1">
    <source>
        <dbReference type="ARBA" id="ARBA00004477"/>
    </source>
</evidence>
<feature type="binding site" evidence="19">
    <location>
        <position position="332"/>
    </location>
    <ligand>
        <name>Zn(2+)</name>
        <dbReference type="ChEBI" id="CHEBI:29105"/>
        <label>1</label>
    </ligand>
</feature>
<organism evidence="23 24">
    <name type="scientific">Podospora australis</name>
    <dbReference type="NCBI Taxonomy" id="1536484"/>
    <lineage>
        <taxon>Eukaryota</taxon>
        <taxon>Fungi</taxon>
        <taxon>Dikarya</taxon>
        <taxon>Ascomycota</taxon>
        <taxon>Pezizomycotina</taxon>
        <taxon>Sordariomycetes</taxon>
        <taxon>Sordariomycetidae</taxon>
        <taxon>Sordariales</taxon>
        <taxon>Podosporaceae</taxon>
        <taxon>Podospora</taxon>
    </lineage>
</organism>
<dbReference type="GO" id="GO:0020037">
    <property type="term" value="F:heme binding"/>
    <property type="evidence" value="ECO:0007669"/>
    <property type="project" value="InterPro"/>
</dbReference>
<dbReference type="InterPro" id="IPR036400">
    <property type="entry name" value="Cyt_B5-like_heme/steroid_sf"/>
</dbReference>
<feature type="binding site" evidence="19">
    <location>
        <position position="309"/>
    </location>
    <ligand>
        <name>Zn(2+)</name>
        <dbReference type="ChEBI" id="CHEBI:29105"/>
        <label>1</label>
    </ligand>
</feature>
<evidence type="ECO:0000256" key="19">
    <source>
        <dbReference type="PIRSR" id="PIRSR005149-1"/>
    </source>
</evidence>
<dbReference type="AlphaFoldDB" id="A0AAN6WT87"/>
<keyword evidence="9 18" id="KW-0256">Endoplasmic reticulum</keyword>
<evidence type="ECO:0000256" key="6">
    <source>
        <dbReference type="ARBA" id="ARBA00022617"/>
    </source>
</evidence>
<dbReference type="InterPro" id="IPR018506">
    <property type="entry name" value="Cyt_B5_heme-BS"/>
</dbReference>
<feature type="binding site" evidence="19">
    <location>
        <position position="252"/>
    </location>
    <ligand>
        <name>Zn(2+)</name>
        <dbReference type="ChEBI" id="CHEBI:29105"/>
        <label>1</label>
    </ligand>
</feature>
<keyword evidence="6 20" id="KW-0349">Heme</keyword>
<evidence type="ECO:0000313" key="24">
    <source>
        <dbReference type="Proteomes" id="UP001302126"/>
    </source>
</evidence>
<dbReference type="InterPro" id="IPR014430">
    <property type="entry name" value="Scs7"/>
</dbReference>
<dbReference type="Proteomes" id="UP001302126">
    <property type="component" value="Unassembled WGS sequence"/>
</dbReference>
<comment type="caution">
    <text evidence="23">The sequence shown here is derived from an EMBL/GenBank/DDBJ whole genome shotgun (WGS) entry which is preliminary data.</text>
</comment>
<evidence type="ECO:0000256" key="13">
    <source>
        <dbReference type="ARBA" id="ARBA00023002"/>
    </source>
</evidence>
<evidence type="ECO:0000256" key="3">
    <source>
        <dbReference type="ARBA" id="ARBA00005189"/>
    </source>
</evidence>
<comment type="subcellular location">
    <subcellularLocation>
        <location evidence="1">Endoplasmic reticulum membrane</location>
        <topology evidence="1">Multi-pass membrane protein</topology>
    </subcellularLocation>
</comment>
<evidence type="ECO:0000256" key="20">
    <source>
        <dbReference type="PIRSR" id="PIRSR005149-50"/>
    </source>
</evidence>
<gene>
    <name evidence="23" type="ORF">QBC35DRAFT_463571</name>
</gene>
<feature type="binding site" evidence="19">
    <location>
        <position position="230"/>
    </location>
    <ligand>
        <name>Zn(2+)</name>
        <dbReference type="ChEBI" id="CHEBI:29105"/>
        <label>1</label>
    </ligand>
</feature>
<keyword evidence="24" id="KW-1185">Reference proteome</keyword>
<keyword evidence="12 21" id="KW-1133">Transmembrane helix</keyword>
<dbReference type="InterPro" id="IPR001199">
    <property type="entry name" value="Cyt_B5-like_heme/steroid-bd"/>
</dbReference>
<feature type="binding site" evidence="19">
    <location>
        <position position="328"/>
    </location>
    <ligand>
        <name>Zn(2+)</name>
        <dbReference type="ChEBI" id="CHEBI:29105"/>
        <label>1</label>
    </ligand>
</feature>
<evidence type="ECO:0000256" key="2">
    <source>
        <dbReference type="ARBA" id="ARBA00004991"/>
    </source>
</evidence>
<dbReference type="PROSITE" id="PS50255">
    <property type="entry name" value="CYTOCHROME_B5_2"/>
    <property type="match status" value="1"/>
</dbReference>
<protein>
    <recommendedName>
        <fullName evidence="18">Ceramide very long chain fatty acid hydroxylase</fullName>
        <ecNumber evidence="18">1.-.-.-</ecNumber>
    </recommendedName>
</protein>
<evidence type="ECO:0000256" key="4">
    <source>
        <dbReference type="ARBA" id="ARBA00005747"/>
    </source>
</evidence>
<evidence type="ECO:0000256" key="18">
    <source>
        <dbReference type="PIRNR" id="PIRNR005149"/>
    </source>
</evidence>
<dbReference type="PANTHER" id="PTHR12863:SF1">
    <property type="entry name" value="FATTY ACID 2-HYDROXYLASE"/>
    <property type="match status" value="1"/>
</dbReference>
<dbReference type="GO" id="GO:0080132">
    <property type="term" value="F:fatty acid 2-hydroxylase activity"/>
    <property type="evidence" value="ECO:0007669"/>
    <property type="project" value="InterPro"/>
</dbReference>
<keyword evidence="5 18" id="KW-0444">Lipid biosynthesis</keyword>
<evidence type="ECO:0000256" key="21">
    <source>
        <dbReference type="SAM" id="Phobius"/>
    </source>
</evidence>
<keyword evidence="8 18" id="KW-0479">Metal-binding</keyword>
<proteinExistence type="inferred from homology"/>
<dbReference type="PRINTS" id="PR00363">
    <property type="entry name" value="CYTOCHROMEB5"/>
</dbReference>
<evidence type="ECO:0000256" key="9">
    <source>
        <dbReference type="ARBA" id="ARBA00022824"/>
    </source>
</evidence>
<keyword evidence="16 18" id="KW-0472">Membrane</keyword>
<dbReference type="GO" id="GO:0005506">
    <property type="term" value="F:iron ion binding"/>
    <property type="evidence" value="ECO:0007669"/>
    <property type="project" value="UniProtKB-UniRule"/>
</dbReference>
<dbReference type="PROSITE" id="PS00191">
    <property type="entry name" value="CYTOCHROME_B5_1"/>
    <property type="match status" value="1"/>
</dbReference>
<keyword evidence="13 18" id="KW-0560">Oxidoreductase</keyword>
<evidence type="ECO:0000256" key="11">
    <source>
        <dbReference type="ARBA" id="ARBA00022833"/>
    </source>
</evidence>
<evidence type="ECO:0000256" key="12">
    <source>
        <dbReference type="ARBA" id="ARBA00022989"/>
    </source>
</evidence>
<feature type="binding site" description="axial binding residue" evidence="20">
    <location>
        <position position="71"/>
    </location>
    <ligand>
        <name>heme</name>
        <dbReference type="ChEBI" id="CHEBI:30413"/>
    </ligand>
    <ligandPart>
        <name>Fe</name>
        <dbReference type="ChEBI" id="CHEBI:18248"/>
    </ligandPart>
</feature>
<sequence>MDQTPHQSLPTFVSDDILTHKTSKPCHVIRNGRVYDVTDFLSSHPGGSDLILEYGGKDITNIFHNKNSHVHSEAASEVLEAYLLGFTMNSEMKTTWEDSTTTTSTAHQDLWKDTDARTDYEKHKFLDLDKPLLPQMLFGNFTKAFYLDQVHRPRHYKGGASAPLYGNFLEPLSLTPWYVVPLVWLPAVAYGVITARKGLDGGWSEMAGYFGFGLFCWTLIEYMLHRFLFHLEKLLPDNNMALTAHFLLHGIHHYLPMDRLRLVMPPSLFIPLATPVWKLTHLFFSHNWHAGTAVFCGILFGYVCYDMTHYFLHHRKVPFFFQRSKTYHLQHHYMDHENGFGVTSRFWDVVFGSQLSNVGPKRQ</sequence>
<comment type="pathway">
    <text evidence="2">Sphingolipid metabolism.</text>
</comment>
<dbReference type="PIRSF" id="PIRSF005149">
    <property type="entry name" value="IPC-B_HD"/>
    <property type="match status" value="1"/>
</dbReference>
<evidence type="ECO:0000256" key="7">
    <source>
        <dbReference type="ARBA" id="ARBA00022692"/>
    </source>
</evidence>
<evidence type="ECO:0000256" key="15">
    <source>
        <dbReference type="ARBA" id="ARBA00023098"/>
    </source>
</evidence>
<reference evidence="23" key="1">
    <citation type="journal article" date="2023" name="Mol. Phylogenet. Evol.">
        <title>Genome-scale phylogeny and comparative genomics of the fungal order Sordariales.</title>
        <authorList>
            <person name="Hensen N."/>
            <person name="Bonometti L."/>
            <person name="Westerberg I."/>
            <person name="Brannstrom I.O."/>
            <person name="Guillou S."/>
            <person name="Cros-Aarteil S."/>
            <person name="Calhoun S."/>
            <person name="Haridas S."/>
            <person name="Kuo A."/>
            <person name="Mondo S."/>
            <person name="Pangilinan J."/>
            <person name="Riley R."/>
            <person name="LaButti K."/>
            <person name="Andreopoulos B."/>
            <person name="Lipzen A."/>
            <person name="Chen C."/>
            <person name="Yan M."/>
            <person name="Daum C."/>
            <person name="Ng V."/>
            <person name="Clum A."/>
            <person name="Steindorff A."/>
            <person name="Ohm R.A."/>
            <person name="Martin F."/>
            <person name="Silar P."/>
            <person name="Natvig D.O."/>
            <person name="Lalanne C."/>
            <person name="Gautier V."/>
            <person name="Ament-Velasquez S.L."/>
            <person name="Kruys A."/>
            <person name="Hutchinson M.I."/>
            <person name="Powell A.J."/>
            <person name="Barry K."/>
            <person name="Miller A.N."/>
            <person name="Grigoriev I.V."/>
            <person name="Debuchy R."/>
            <person name="Gladieux P."/>
            <person name="Hiltunen Thoren M."/>
            <person name="Johannesson H."/>
        </authorList>
    </citation>
    <scope>NUCLEOTIDE SEQUENCE</scope>
    <source>
        <strain evidence="23">PSN309</strain>
    </source>
</reference>
<feature type="binding site" evidence="19">
    <location>
        <position position="313"/>
    </location>
    <ligand>
        <name>Zn(2+)</name>
        <dbReference type="ChEBI" id="CHEBI:29105"/>
        <label>1</label>
    </ligand>
</feature>
<evidence type="ECO:0000313" key="23">
    <source>
        <dbReference type="EMBL" id="KAK4187714.1"/>
    </source>
</evidence>
<feature type="transmembrane region" description="Helical" evidence="21">
    <location>
        <begin position="207"/>
        <end position="225"/>
    </location>
</feature>
<comment type="cofactor">
    <cofactor evidence="18 19">
        <name>Zn(2+)</name>
        <dbReference type="ChEBI" id="CHEBI:29105"/>
    </cofactor>
    <text evidence="18 19">Binds 2 Zn(2+) ions per subunit that likely form a catalytic dimetal center.</text>
</comment>
<dbReference type="GO" id="GO:0006633">
    <property type="term" value="P:fatty acid biosynthetic process"/>
    <property type="evidence" value="ECO:0007669"/>
    <property type="project" value="UniProtKB-KW"/>
</dbReference>
<comment type="similarity">
    <text evidence="4 18">Belongs to the sterol desaturase family. SCS7 subfamily.</text>
</comment>
<evidence type="ECO:0000256" key="17">
    <source>
        <dbReference type="ARBA" id="ARBA00023160"/>
    </source>
</evidence>
<feature type="binding site" evidence="19">
    <location>
        <position position="253"/>
    </location>
    <ligand>
        <name>Zn(2+)</name>
        <dbReference type="ChEBI" id="CHEBI:29105"/>
        <label>1</label>
    </ligand>
</feature>
<feature type="binding site" evidence="19">
    <location>
        <position position="331"/>
    </location>
    <ligand>
        <name>Zn(2+)</name>
        <dbReference type="ChEBI" id="CHEBI:29105"/>
        <label>1</label>
    </ligand>
</feature>
<keyword evidence="17 18" id="KW-0275">Fatty acid biosynthesis</keyword>
<feature type="binding site" description="axial binding residue" evidence="20">
    <location>
        <position position="44"/>
    </location>
    <ligand>
        <name>heme</name>
        <dbReference type="ChEBI" id="CHEBI:30413"/>
    </ligand>
    <ligandPart>
        <name>Fe</name>
        <dbReference type="ChEBI" id="CHEBI:18248"/>
    </ligandPart>
</feature>
<reference evidence="23" key="2">
    <citation type="submission" date="2023-05" db="EMBL/GenBank/DDBJ databases">
        <authorList>
            <consortium name="Lawrence Berkeley National Laboratory"/>
            <person name="Steindorff A."/>
            <person name="Hensen N."/>
            <person name="Bonometti L."/>
            <person name="Westerberg I."/>
            <person name="Brannstrom I.O."/>
            <person name="Guillou S."/>
            <person name="Cros-Aarteil S."/>
            <person name="Calhoun S."/>
            <person name="Haridas S."/>
            <person name="Kuo A."/>
            <person name="Mondo S."/>
            <person name="Pangilinan J."/>
            <person name="Riley R."/>
            <person name="Labutti K."/>
            <person name="Andreopoulos B."/>
            <person name="Lipzen A."/>
            <person name="Chen C."/>
            <person name="Yanf M."/>
            <person name="Daum C."/>
            <person name="Ng V."/>
            <person name="Clum A."/>
            <person name="Ohm R."/>
            <person name="Martin F."/>
            <person name="Silar P."/>
            <person name="Natvig D."/>
            <person name="Lalanne C."/>
            <person name="Gautier V."/>
            <person name="Ament-Velasquez S.L."/>
            <person name="Kruys A."/>
            <person name="Hutchinson M.I."/>
            <person name="Powell A.J."/>
            <person name="Barry K."/>
            <person name="Miller A.N."/>
            <person name="Grigoriev I.V."/>
            <person name="Debuchy R."/>
            <person name="Gladieux P."/>
            <person name="Thoren M.H."/>
            <person name="Johannesson H."/>
        </authorList>
    </citation>
    <scope>NUCLEOTIDE SEQUENCE</scope>
    <source>
        <strain evidence="23">PSN309</strain>
    </source>
</reference>
<dbReference type="Pfam" id="PF04116">
    <property type="entry name" value="FA_hydroxylase"/>
    <property type="match status" value="1"/>
</dbReference>
<evidence type="ECO:0000256" key="10">
    <source>
        <dbReference type="ARBA" id="ARBA00022832"/>
    </source>
</evidence>
<keyword evidence="14 18" id="KW-0408">Iron</keyword>
<feature type="transmembrane region" description="Helical" evidence="21">
    <location>
        <begin position="177"/>
        <end position="195"/>
    </location>
</feature>
<evidence type="ECO:0000256" key="16">
    <source>
        <dbReference type="ARBA" id="ARBA00023136"/>
    </source>
</evidence>
<dbReference type="EMBL" id="MU864398">
    <property type="protein sequence ID" value="KAK4187714.1"/>
    <property type="molecule type" value="Genomic_DNA"/>
</dbReference>
<feature type="transmembrane region" description="Helical" evidence="21">
    <location>
        <begin position="288"/>
        <end position="305"/>
    </location>
</feature>
<dbReference type="Pfam" id="PF00173">
    <property type="entry name" value="Cyt-b5"/>
    <property type="match status" value="1"/>
</dbReference>
<dbReference type="PANTHER" id="PTHR12863">
    <property type="entry name" value="FATTY ACID HYDROXYLASE"/>
    <property type="match status" value="1"/>
</dbReference>
<evidence type="ECO:0000259" key="22">
    <source>
        <dbReference type="PROSITE" id="PS50255"/>
    </source>
</evidence>
<dbReference type="InterPro" id="IPR006694">
    <property type="entry name" value="Fatty_acid_hydroxylase"/>
</dbReference>
<evidence type="ECO:0000256" key="14">
    <source>
        <dbReference type="ARBA" id="ARBA00023004"/>
    </source>
</evidence>
<accession>A0AAN6WT87</accession>
<dbReference type="GO" id="GO:0005789">
    <property type="term" value="C:endoplasmic reticulum membrane"/>
    <property type="evidence" value="ECO:0007669"/>
    <property type="project" value="UniProtKB-SubCell"/>
</dbReference>
<dbReference type="SMART" id="SM01117">
    <property type="entry name" value="Cyt-b5"/>
    <property type="match status" value="1"/>
</dbReference>